<feature type="transmembrane region" description="Helical" evidence="1">
    <location>
        <begin position="198"/>
        <end position="231"/>
    </location>
</feature>
<keyword evidence="1" id="KW-1133">Transmembrane helix</keyword>
<sequence>MDFWLEILAATIAGLIVLGVQLAVSGAGSAARHSASPGTSITVVQIEHHIVEQRTEVQQTKQSTNDDNSDVALWIVGVLVGSVVVGIAFAMYYEWIRAISVGALLGLLAGLVLATVWTRRLVGWPRGATWTLLSALLAGIATWMTWEGILNARLGSFTLREAHERLEVIDSSRGLGTWFADAMDTLTASSDRPGPEMFLYLAALAGGALLLLSLILLLWVSLLDWFAFLACSDGRPRRPFVLNRAAAFSRSGGVRFFVVVVVSAISVLYGSGAILDLTNSVPLPATPPTSPTPTQ</sequence>
<accession>A0A444PXC2</accession>
<keyword evidence="3" id="KW-1185">Reference proteome</keyword>
<dbReference type="Proteomes" id="UP000288547">
    <property type="component" value="Unassembled WGS sequence"/>
</dbReference>
<evidence type="ECO:0000313" key="2">
    <source>
        <dbReference type="EMBL" id="RWZ52513.1"/>
    </source>
</evidence>
<proteinExistence type="predicted"/>
<name>A0A444PXC2_9MICO</name>
<feature type="transmembrane region" description="Helical" evidence="1">
    <location>
        <begin position="6"/>
        <end position="24"/>
    </location>
</feature>
<keyword evidence="1" id="KW-0812">Transmembrane</keyword>
<feature type="transmembrane region" description="Helical" evidence="1">
    <location>
        <begin position="71"/>
        <end position="92"/>
    </location>
</feature>
<organism evidence="2 3">
    <name type="scientific">Labedella phragmitis</name>
    <dbReference type="NCBI Taxonomy" id="2498849"/>
    <lineage>
        <taxon>Bacteria</taxon>
        <taxon>Bacillati</taxon>
        <taxon>Actinomycetota</taxon>
        <taxon>Actinomycetes</taxon>
        <taxon>Micrococcales</taxon>
        <taxon>Microbacteriaceae</taxon>
        <taxon>Labedella</taxon>
    </lineage>
</organism>
<evidence type="ECO:0000256" key="1">
    <source>
        <dbReference type="SAM" id="Phobius"/>
    </source>
</evidence>
<dbReference type="AlphaFoldDB" id="A0A444PXC2"/>
<feature type="transmembrane region" description="Helical" evidence="1">
    <location>
        <begin position="252"/>
        <end position="275"/>
    </location>
</feature>
<dbReference type="EMBL" id="RZNB01000001">
    <property type="protein sequence ID" value="RWZ52513.1"/>
    <property type="molecule type" value="Genomic_DNA"/>
</dbReference>
<dbReference type="RefSeq" id="WP_128493356.1">
    <property type="nucleotide sequence ID" value="NZ_RZNB01000001.1"/>
</dbReference>
<evidence type="ECO:0000313" key="3">
    <source>
        <dbReference type="Proteomes" id="UP000288547"/>
    </source>
</evidence>
<feature type="transmembrane region" description="Helical" evidence="1">
    <location>
        <begin position="98"/>
        <end position="117"/>
    </location>
</feature>
<gene>
    <name evidence="2" type="ORF">ELQ90_00710</name>
</gene>
<keyword evidence="1" id="KW-0472">Membrane</keyword>
<protein>
    <submittedName>
        <fullName evidence="2">Uncharacterized protein</fullName>
    </submittedName>
</protein>
<reference evidence="2 3" key="1">
    <citation type="submission" date="2018-12" db="EMBL/GenBank/DDBJ databases">
        <authorList>
            <person name="Li F."/>
        </authorList>
    </citation>
    <scope>NUCLEOTIDE SEQUENCE [LARGE SCALE GENOMIC DNA]</scope>
    <source>
        <strain evidence="2 3">11W25H-1</strain>
    </source>
</reference>
<feature type="transmembrane region" description="Helical" evidence="1">
    <location>
        <begin position="129"/>
        <end position="146"/>
    </location>
</feature>
<comment type="caution">
    <text evidence="2">The sequence shown here is derived from an EMBL/GenBank/DDBJ whole genome shotgun (WGS) entry which is preliminary data.</text>
</comment>